<dbReference type="GO" id="GO:0007165">
    <property type="term" value="P:signal transduction"/>
    <property type="evidence" value="ECO:0007669"/>
    <property type="project" value="UniProtKB-KW"/>
</dbReference>
<dbReference type="Gene3D" id="1.10.287.950">
    <property type="entry name" value="Methyl-accepting chemotaxis protein"/>
    <property type="match status" value="1"/>
</dbReference>
<dbReference type="EMBL" id="FMZC01000008">
    <property type="protein sequence ID" value="SDD68886.1"/>
    <property type="molecule type" value="Genomic_DNA"/>
</dbReference>
<evidence type="ECO:0000256" key="1">
    <source>
        <dbReference type="ARBA" id="ARBA00004370"/>
    </source>
</evidence>
<feature type="region of interest" description="Disordered" evidence="5">
    <location>
        <begin position="533"/>
        <end position="559"/>
    </location>
</feature>
<evidence type="ECO:0000259" key="6">
    <source>
        <dbReference type="PROSITE" id="PS50111"/>
    </source>
</evidence>
<dbReference type="CDD" id="cd11386">
    <property type="entry name" value="MCP_signal"/>
    <property type="match status" value="1"/>
</dbReference>
<dbReference type="Pfam" id="PF00015">
    <property type="entry name" value="MCPsignal"/>
    <property type="match status" value="1"/>
</dbReference>
<evidence type="ECO:0000256" key="2">
    <source>
        <dbReference type="ARBA" id="ARBA00022481"/>
    </source>
</evidence>
<comment type="similarity">
    <text evidence="3">Belongs to the methyl-accepting chemotaxis (MCP) protein family.</text>
</comment>
<dbReference type="PROSITE" id="PS50111">
    <property type="entry name" value="CHEMOTAXIS_TRANSDUC_2"/>
    <property type="match status" value="1"/>
</dbReference>
<dbReference type="Proteomes" id="UP000198781">
    <property type="component" value="Unassembled WGS sequence"/>
</dbReference>
<keyword evidence="8" id="KW-1185">Reference proteome</keyword>
<dbReference type="PRINTS" id="PR00260">
    <property type="entry name" value="CHEMTRNSDUCR"/>
</dbReference>
<evidence type="ECO:0000256" key="5">
    <source>
        <dbReference type="SAM" id="MobiDB-lite"/>
    </source>
</evidence>
<evidence type="ECO:0000256" key="3">
    <source>
        <dbReference type="ARBA" id="ARBA00029447"/>
    </source>
</evidence>
<organism evidence="7 8">
    <name type="scientific">Paracidovorax valerianellae</name>
    <dbReference type="NCBI Taxonomy" id="187868"/>
    <lineage>
        <taxon>Bacteria</taxon>
        <taxon>Pseudomonadati</taxon>
        <taxon>Pseudomonadota</taxon>
        <taxon>Betaproteobacteria</taxon>
        <taxon>Burkholderiales</taxon>
        <taxon>Comamonadaceae</taxon>
        <taxon>Paracidovorax</taxon>
    </lineage>
</organism>
<dbReference type="STRING" id="187868.SAMN05192589_10894"/>
<feature type="compositionally biased region" description="Low complexity" evidence="5">
    <location>
        <begin position="535"/>
        <end position="550"/>
    </location>
</feature>
<keyword evidence="2" id="KW-0488">Methylation</keyword>
<dbReference type="PANTHER" id="PTHR43531">
    <property type="entry name" value="PROTEIN ICFG"/>
    <property type="match status" value="1"/>
</dbReference>
<evidence type="ECO:0000313" key="7">
    <source>
        <dbReference type="EMBL" id="SDD68886.1"/>
    </source>
</evidence>
<evidence type="ECO:0000256" key="4">
    <source>
        <dbReference type="PROSITE-ProRule" id="PRU00284"/>
    </source>
</evidence>
<keyword evidence="7" id="KW-0675">Receptor</keyword>
<protein>
    <submittedName>
        <fullName evidence="7">Methyl-accepting chemotaxis protein-1, serine sensor receptor</fullName>
    </submittedName>
</protein>
<dbReference type="InterPro" id="IPR004089">
    <property type="entry name" value="MCPsignal_dom"/>
</dbReference>
<keyword evidence="4" id="KW-0807">Transducer</keyword>
<dbReference type="InterPro" id="IPR024478">
    <property type="entry name" value="HlyB_4HB_MCP"/>
</dbReference>
<evidence type="ECO:0000313" key="8">
    <source>
        <dbReference type="Proteomes" id="UP000198781"/>
    </source>
</evidence>
<dbReference type="InterPro" id="IPR004090">
    <property type="entry name" value="Chemotax_Me-accpt_rcpt"/>
</dbReference>
<proteinExistence type="inferred from homology"/>
<dbReference type="AlphaFoldDB" id="A0A1G6WUZ0"/>
<reference evidence="7 8" key="1">
    <citation type="submission" date="2016-10" db="EMBL/GenBank/DDBJ databases">
        <authorList>
            <person name="de Groot N.N."/>
        </authorList>
    </citation>
    <scope>NUCLEOTIDE SEQUENCE [LARGE SCALE GENOMIC DNA]</scope>
    <source>
        <strain evidence="7 8">DSM 16619</strain>
    </source>
</reference>
<dbReference type="GO" id="GO:0006935">
    <property type="term" value="P:chemotaxis"/>
    <property type="evidence" value="ECO:0007669"/>
    <property type="project" value="InterPro"/>
</dbReference>
<dbReference type="SUPFAM" id="SSF58104">
    <property type="entry name" value="Methyl-accepting chemotaxis protein (MCP) signaling domain"/>
    <property type="match status" value="1"/>
</dbReference>
<gene>
    <name evidence="7" type="ORF">SAMN05192589_10894</name>
</gene>
<dbReference type="InterPro" id="IPR051310">
    <property type="entry name" value="MCP_chemotaxis"/>
</dbReference>
<dbReference type="PANTHER" id="PTHR43531:SF14">
    <property type="entry name" value="METHYL-ACCEPTING CHEMOTAXIS PROTEIN I-RELATED"/>
    <property type="match status" value="1"/>
</dbReference>
<dbReference type="RefSeq" id="WP_092744355.1">
    <property type="nucleotide sequence ID" value="NZ_FMZC01000008.1"/>
</dbReference>
<accession>A0A1G6WUZ0</accession>
<name>A0A1G6WUZ0_9BURK</name>
<dbReference type="GO" id="GO:0005886">
    <property type="term" value="C:plasma membrane"/>
    <property type="evidence" value="ECO:0007669"/>
    <property type="project" value="TreeGrafter"/>
</dbReference>
<dbReference type="FunFam" id="1.10.287.950:FF:000001">
    <property type="entry name" value="Methyl-accepting chemotaxis sensory transducer"/>
    <property type="match status" value="1"/>
</dbReference>
<dbReference type="Pfam" id="PF12729">
    <property type="entry name" value="4HB_MCP_1"/>
    <property type="match status" value="1"/>
</dbReference>
<comment type="subcellular location">
    <subcellularLocation>
        <location evidence="1">Membrane</location>
    </subcellularLocation>
</comment>
<sequence length="559" mass="58395">MSVRNLTVRAQLTLSFGVLALLVLLASSVAVWGLNGASENFNDYVHGVNMRAKLAEQVRTAVDSRAIAARNLVLVTTPADIALEKAAALEAHKTVQESLGKLKETVSRSDVPPAVKNLVTEIDKVEQAYGKVALDIINLAVSGQREQATTKMNAECRPLLAALIAKTNEYAVATDKRAAAMVKEAEEEFQWQRSLLLGACLLAFAAAAAAGVLITRSLTRALGAEPAELSLAAQRVAEGDLSDMQGLANARAGSVLASLGTMQKSLVAIVAEVRHASDSIATGSMEISTGNTDLSQRTEEQASSLEQVASTMEEFSTTVRNNADNAKQADQLAQNAATVATHGGGVVTQVVKTMKDINDSSRQISDIIGVIDSIAFQTNILALNAAVEAARAGEQGRGFAVVASEVRNLAGRSAEAAKQIKSLIGTSVERVSQGTELVDQAGRTMQEVVSAIQRVTEMVAQIRGASAEQSTGVGQISQAISQIDQTTQQNAALVEESAAAAQSLEQQTRRLVDAVAIFKLDTHAALPAAIPTASLPPAAGPRGPAKALPAYGARRPALA</sequence>
<dbReference type="SMART" id="SM00283">
    <property type="entry name" value="MA"/>
    <property type="match status" value="1"/>
</dbReference>
<dbReference type="GO" id="GO:0004888">
    <property type="term" value="F:transmembrane signaling receptor activity"/>
    <property type="evidence" value="ECO:0007669"/>
    <property type="project" value="InterPro"/>
</dbReference>
<dbReference type="OrthoDB" id="5441488at2"/>
<feature type="domain" description="Methyl-accepting transducer" evidence="6">
    <location>
        <begin position="276"/>
        <end position="505"/>
    </location>
</feature>